<feature type="transmembrane region" description="Helical" evidence="9">
    <location>
        <begin position="538"/>
        <end position="556"/>
    </location>
</feature>
<feature type="transmembrane region" description="Helical" evidence="9">
    <location>
        <begin position="975"/>
        <end position="995"/>
    </location>
</feature>
<dbReference type="EMBL" id="CP020921">
    <property type="protein sequence ID" value="AWB10441.1"/>
    <property type="molecule type" value="Genomic_DNA"/>
</dbReference>
<dbReference type="GO" id="GO:0042910">
    <property type="term" value="F:xenobiotic transmembrane transporter activity"/>
    <property type="evidence" value="ECO:0007669"/>
    <property type="project" value="TreeGrafter"/>
</dbReference>
<dbReference type="FunFam" id="1.20.1640.10:FF:000001">
    <property type="entry name" value="Efflux pump membrane transporter"/>
    <property type="match status" value="1"/>
</dbReference>
<dbReference type="AlphaFoldDB" id="A0A2R4W0W2"/>
<evidence type="ECO:0000256" key="5">
    <source>
        <dbReference type="ARBA" id="ARBA00022519"/>
    </source>
</evidence>
<keyword evidence="5" id="KW-0997">Cell inner membrane</keyword>
<dbReference type="SUPFAM" id="SSF82693">
    <property type="entry name" value="Multidrug efflux transporter AcrB pore domain, PN1, PN2, PC1 and PC2 subdomains"/>
    <property type="match status" value="3"/>
</dbReference>
<evidence type="ECO:0000256" key="3">
    <source>
        <dbReference type="ARBA" id="ARBA00022448"/>
    </source>
</evidence>
<dbReference type="InterPro" id="IPR004764">
    <property type="entry name" value="MdtF-like"/>
</dbReference>
<accession>A0A2R4W0W2</accession>
<dbReference type="Proteomes" id="UP000244792">
    <property type="component" value="Chromosome"/>
</dbReference>
<evidence type="ECO:0000256" key="4">
    <source>
        <dbReference type="ARBA" id="ARBA00022475"/>
    </source>
</evidence>
<evidence type="ECO:0000256" key="2">
    <source>
        <dbReference type="ARBA" id="ARBA00010942"/>
    </source>
</evidence>
<evidence type="ECO:0000256" key="1">
    <source>
        <dbReference type="ARBA" id="ARBA00004429"/>
    </source>
</evidence>
<keyword evidence="6 9" id="KW-0812">Transmembrane</keyword>
<dbReference type="Gene3D" id="3.30.70.1320">
    <property type="entry name" value="Multidrug efflux transporter AcrB pore domain like"/>
    <property type="match status" value="1"/>
</dbReference>
<feature type="transmembrane region" description="Helical" evidence="9">
    <location>
        <begin position="900"/>
        <end position="920"/>
    </location>
</feature>
<feature type="transmembrane region" description="Helical" evidence="9">
    <location>
        <begin position="470"/>
        <end position="488"/>
    </location>
</feature>
<comment type="similarity">
    <text evidence="2">Belongs to the resistance-nodulation-cell division (RND) (TC 2.A.6) family.</text>
</comment>
<feature type="transmembrane region" description="Helical" evidence="9">
    <location>
        <begin position="12"/>
        <end position="35"/>
    </location>
</feature>
<evidence type="ECO:0000256" key="9">
    <source>
        <dbReference type="SAM" id="Phobius"/>
    </source>
</evidence>
<dbReference type="NCBIfam" id="NF000282">
    <property type="entry name" value="RND_permease_1"/>
    <property type="match status" value="1"/>
</dbReference>
<evidence type="ECO:0000256" key="7">
    <source>
        <dbReference type="ARBA" id="ARBA00022989"/>
    </source>
</evidence>
<feature type="transmembrane region" description="Helical" evidence="9">
    <location>
        <begin position="395"/>
        <end position="416"/>
    </location>
</feature>
<name>A0A2R4W0W2_THEAF</name>
<dbReference type="Gene3D" id="1.20.1640.10">
    <property type="entry name" value="Multidrug efflux transporter AcrB transmembrane domain"/>
    <property type="match status" value="2"/>
</dbReference>
<proteinExistence type="inferred from homology"/>
<dbReference type="OrthoDB" id="9757876at2"/>
<dbReference type="PANTHER" id="PTHR32063">
    <property type="match status" value="1"/>
</dbReference>
<dbReference type="InterPro" id="IPR001036">
    <property type="entry name" value="Acrflvin-R"/>
</dbReference>
<dbReference type="NCBIfam" id="TIGR00915">
    <property type="entry name" value="2A0602"/>
    <property type="match status" value="1"/>
</dbReference>
<feature type="transmembrane region" description="Helical" evidence="9">
    <location>
        <begin position="340"/>
        <end position="359"/>
    </location>
</feature>
<evidence type="ECO:0000313" key="11">
    <source>
        <dbReference type="Proteomes" id="UP000244792"/>
    </source>
</evidence>
<dbReference type="SUPFAM" id="SSF82714">
    <property type="entry name" value="Multidrug efflux transporter AcrB TolC docking domain, DN and DC subdomains"/>
    <property type="match status" value="2"/>
</dbReference>
<dbReference type="Pfam" id="PF00873">
    <property type="entry name" value="ACR_tran"/>
    <property type="match status" value="1"/>
</dbReference>
<dbReference type="PANTHER" id="PTHR32063:SF76">
    <property type="entry name" value="EFFLUX PUMP MEMBRANE TRANSPORTER"/>
    <property type="match status" value="1"/>
</dbReference>
<keyword evidence="7 9" id="KW-1133">Transmembrane helix</keyword>
<dbReference type="Gene3D" id="3.30.70.1440">
    <property type="entry name" value="Multidrug efflux transporter AcrB pore domain"/>
    <property type="match status" value="1"/>
</dbReference>
<dbReference type="InterPro" id="IPR027463">
    <property type="entry name" value="AcrB_DN_DC_subdom"/>
</dbReference>
<gene>
    <name evidence="10" type="ORF">TDSAC_1092</name>
</gene>
<feature type="transmembrane region" description="Helical" evidence="9">
    <location>
        <begin position="926"/>
        <end position="947"/>
    </location>
</feature>
<evidence type="ECO:0000313" key="10">
    <source>
        <dbReference type="EMBL" id="AWB10441.1"/>
    </source>
</evidence>
<dbReference type="Gene3D" id="3.30.70.1430">
    <property type="entry name" value="Multidrug efflux transporter AcrB pore domain"/>
    <property type="match status" value="2"/>
</dbReference>
<keyword evidence="8 9" id="KW-0472">Membrane</keyword>
<dbReference type="RefSeq" id="WP_108309237.1">
    <property type="nucleotide sequence ID" value="NZ_CP020921.1"/>
</dbReference>
<protein>
    <submittedName>
        <fullName evidence="10">Hydrophobic/amphiphilic exporter-1, HAE1 family</fullName>
    </submittedName>
</protein>
<keyword evidence="11" id="KW-1185">Reference proteome</keyword>
<organism evidence="10 11">
    <name type="scientific">Thermodesulfobium acidiphilum</name>
    <dbReference type="NCBI Taxonomy" id="1794699"/>
    <lineage>
        <taxon>Bacteria</taxon>
        <taxon>Pseudomonadati</taxon>
        <taxon>Thermodesulfobiota</taxon>
        <taxon>Thermodesulfobiia</taxon>
        <taxon>Thermodesulfobiales</taxon>
        <taxon>Thermodesulfobiaceae</taxon>
        <taxon>Thermodesulfobium</taxon>
    </lineage>
</organism>
<dbReference type="KEGG" id="taci:TDSAC_1092"/>
<feature type="transmembrane region" description="Helical" evidence="9">
    <location>
        <begin position="1007"/>
        <end position="1029"/>
    </location>
</feature>
<feature type="transmembrane region" description="Helical" evidence="9">
    <location>
        <begin position="366"/>
        <end position="389"/>
    </location>
</feature>
<evidence type="ECO:0000256" key="8">
    <source>
        <dbReference type="ARBA" id="ARBA00023136"/>
    </source>
</evidence>
<keyword evidence="3" id="KW-0813">Transport</keyword>
<feature type="transmembrane region" description="Helical" evidence="9">
    <location>
        <begin position="437"/>
        <end position="458"/>
    </location>
</feature>
<dbReference type="GO" id="GO:0009636">
    <property type="term" value="P:response to toxic substance"/>
    <property type="evidence" value="ECO:0007669"/>
    <property type="project" value="UniProtKB-ARBA"/>
</dbReference>
<sequence>MAQFFIKNPIFAIVVSLIIVLVGLLAMVNLPIAVYPQITPPQVNVIANYPAANAQTVEQTVAQQMEDQVNGVEGMVSMLSTSTDTGSYTLQVQFELGKNPDLATVQAQNRVGQASPLLPSEVVQYGINVMKVTPQNALVFSLYSPKGTYESTFLANYGNINIVQQLQRVKGVGQVMMYGSPFGMRIWLNPEKMAQLGITTTDVYNAIKEQNVQAASGTIGQMPTPADQAFQYITRVKGRLSTPQEFENIIVRANPDGSIVRLKDIARVNLGGRFYMYNSTMDGYNAAAFGVQLTPDADALKTVDQCKEIIQNASKNFPPDMKYEIVVDNTLFIRESLKEVLVTLFEALLLVMVVIFIFLQSWKATLIPMLAVPVSLIGTFAMFLVFGFSINTLTLFAMVLAIGLVVDDAIVVIEAVERHIRYDGMNPFGAAQKAMKEVSAAIVAIAFVLASVFIPVAFFGGTMGVLYKQFALTITVSMILSVIVALSLTPTLCARMLTPYDPTKHKGLLAKFFDKFNDNFERIVYKYSQIVYKLIRKVKWGLLFIILLTIVTFFIVSKLPTSFVPDEDQGYLIAAVSLPQGTSLNVTSNEINEIGQVIRQIPGVYAVTCVNGINFLTFAADSSTGVIFIRLKPWDERRTQELSAQSILRQIFIKSQQFPNATVLPLLPSSLPGIGTRGGFTIMLEDRGGEASFQEMDNISKEFINEAKKMPAIGTIYSTFNANTPGYTYNIDRDKVKKLGIPLTDVFNTMQTFYGGLEVNDINLYGKTYKVTMQALPQFRTTPNDIKFFYVRNPEGKMIPLSTLASAKLTDGPSVIQRFDNYRAIQIGGNPAPGYSSGQAMQALVEVAHKVLPATFSYDWADLSLEEQKSGQKAPILFALSLIFAFLCLAALYESWFVPISVILSVPTAMFGATFFQYIRHLSNNVYMQIGLIMLIGLAAKNAILIIQFSRIREESGMGQIEAIVEAARVRLRPILMTSFAFIFGCLPLAIASGAGSGARIAMGTSVVGGMLTGTFIGVFIIPVLYIAVEKVAYKIFGKK</sequence>
<dbReference type="GO" id="GO:0015562">
    <property type="term" value="F:efflux transmembrane transporter activity"/>
    <property type="evidence" value="ECO:0007669"/>
    <property type="project" value="InterPro"/>
</dbReference>
<dbReference type="GO" id="GO:0005886">
    <property type="term" value="C:plasma membrane"/>
    <property type="evidence" value="ECO:0007669"/>
    <property type="project" value="UniProtKB-SubCell"/>
</dbReference>
<dbReference type="Gene3D" id="3.30.2090.10">
    <property type="entry name" value="Multidrug efflux transporter AcrB TolC docking domain, DN and DC subdomains"/>
    <property type="match status" value="2"/>
</dbReference>
<dbReference type="SUPFAM" id="SSF82866">
    <property type="entry name" value="Multidrug efflux transporter AcrB transmembrane domain"/>
    <property type="match status" value="2"/>
</dbReference>
<reference evidence="10 11" key="1">
    <citation type="submission" date="2017-04" db="EMBL/GenBank/DDBJ databases">
        <title>Genomic insights into metabolism of Thermodesulfobium acidiphilum.</title>
        <authorList>
            <person name="Toshchakov S.V."/>
            <person name="Frolov E.N."/>
            <person name="Kublanov I.V."/>
            <person name="Samarov N.I."/>
            <person name="Novikov A."/>
            <person name="Lebedinsky A.V."/>
            <person name="Bonch-Osmolovskaya E.A."/>
            <person name="Chernyh N.A."/>
        </authorList>
    </citation>
    <scope>NUCLEOTIDE SEQUENCE [LARGE SCALE GENOMIC DNA]</scope>
    <source>
        <strain evidence="10 11">3127-1</strain>
    </source>
</reference>
<evidence type="ECO:0000256" key="6">
    <source>
        <dbReference type="ARBA" id="ARBA00022692"/>
    </source>
</evidence>
<keyword evidence="4" id="KW-1003">Cell membrane</keyword>
<comment type="subcellular location">
    <subcellularLocation>
        <location evidence="1">Cell inner membrane</location>
        <topology evidence="1">Multi-pass membrane protein</topology>
    </subcellularLocation>
</comment>
<feature type="transmembrane region" description="Helical" evidence="9">
    <location>
        <begin position="874"/>
        <end position="893"/>
    </location>
</feature>
<dbReference type="PRINTS" id="PR00702">
    <property type="entry name" value="ACRIFLAVINRP"/>
</dbReference>